<dbReference type="KEGG" id="pdf:CD630DERM_24140"/>
<dbReference type="Pfam" id="PF03829">
    <property type="entry name" value="PTSIIA_gutA"/>
    <property type="match status" value="1"/>
</dbReference>
<dbReference type="PROSITE" id="PS51097">
    <property type="entry name" value="PTS_EIIA_TYPE_5"/>
    <property type="match status" value="1"/>
</dbReference>
<protein>
    <submittedName>
        <fullName evidence="5">PTS glucitol/sorbitol transporter subunit IIA</fullName>
    </submittedName>
    <submittedName>
        <fullName evidence="7">PTS system glucitol/sorbitol-specific transporter subunit IIA</fullName>
    </submittedName>
    <submittedName>
        <fullName evidence="8">PTS system sorbitol-like transporter subunit IIA</fullName>
    </submittedName>
    <submittedName>
        <fullName evidence="3">PTS system, IIa component</fullName>
    </submittedName>
    <submittedName>
        <fullName evidence="4">PTS system, Sorbitol-like IIA component (Glucitol)</fullName>
        <ecNumber evidence="4 8">2.7.1.-</ecNumber>
    </submittedName>
</protein>
<dbReference type="EMBL" id="DAEPXK010000021">
    <property type="protein sequence ID" value="HBH1542648.1"/>
    <property type="molecule type" value="Genomic_DNA"/>
</dbReference>
<dbReference type="InterPro" id="IPR004716">
    <property type="entry name" value="PTS_IIA_glucitol/sorbitol-sp"/>
</dbReference>
<dbReference type="Proteomes" id="UP000411588">
    <property type="component" value="Unassembled WGS sequence"/>
</dbReference>
<keyword evidence="4" id="KW-0808">Transferase</keyword>
<dbReference type="OMA" id="NAEGSMP"/>
<dbReference type="PATRIC" id="fig|1496.1371.peg.140"/>
<dbReference type="GO" id="GO:0016301">
    <property type="term" value="F:kinase activity"/>
    <property type="evidence" value="ECO:0007669"/>
    <property type="project" value="TreeGrafter"/>
</dbReference>
<evidence type="ECO:0000313" key="10">
    <source>
        <dbReference type="Proteomes" id="UP000189137"/>
    </source>
</evidence>
<dbReference type="EMBL" id="CAADAN010000001">
    <property type="protein sequence ID" value="VFD29286.1"/>
    <property type="molecule type" value="Genomic_DNA"/>
</dbReference>
<dbReference type="GO" id="GO:0008982">
    <property type="term" value="F:protein-N(PI)-phosphohistidine-sugar phosphotransferase activity"/>
    <property type="evidence" value="ECO:0007669"/>
    <property type="project" value="InterPro"/>
</dbReference>
<organism evidence="4">
    <name type="scientific">Clostridioides difficile</name>
    <name type="common">Peptoclostridium difficile</name>
    <dbReference type="NCBI Taxonomy" id="1496"/>
    <lineage>
        <taxon>Bacteria</taxon>
        <taxon>Bacillati</taxon>
        <taxon>Bacillota</taxon>
        <taxon>Clostridia</taxon>
        <taxon>Peptostreptococcales</taxon>
        <taxon>Peptostreptococcaceae</taxon>
        <taxon>Clostridioides</taxon>
    </lineage>
</organism>
<evidence type="ECO:0000313" key="9">
    <source>
        <dbReference type="EMBL" id="VHY02136.1"/>
    </source>
</evidence>
<reference evidence="5" key="4">
    <citation type="submission" date="2021-06" db="EMBL/GenBank/DDBJ databases">
        <authorList>
            <consortium name="NCBI Pathogen Detection Project"/>
        </authorList>
    </citation>
    <scope>NUCLEOTIDE SEQUENCE</scope>
    <source>
        <strain evidence="6">Clostridioides</strain>
        <strain evidence="5">HN1000</strain>
    </source>
</reference>
<evidence type="ECO:0000313" key="6">
    <source>
        <dbReference type="EMBL" id="HBH2619262.1"/>
    </source>
</evidence>
<dbReference type="EMBL" id="CAAJVP010000005">
    <property type="protein sequence ID" value="VHY02136.1"/>
    <property type="molecule type" value="Genomic_DNA"/>
</dbReference>
<gene>
    <name evidence="3" type="primary">srlB</name>
    <name evidence="4" type="ORF">BN1095_440123</name>
    <name evidence="2" type="ORF">BN1096_520293</name>
    <name evidence="3" type="ORF">BN1097_630327</name>
    <name evidence="5" type="ORF">KRM00_002137</name>
    <name evidence="6" type="ORF">KRQ00_000998</name>
    <name evidence="9" type="ORF">SAMEA1402366_01317</name>
    <name evidence="8" type="ORF">SAMEA1402399_00325</name>
    <name evidence="7" type="ORF">SAMEA3375112_02373</name>
</gene>
<proteinExistence type="predicted"/>
<dbReference type="GeneID" id="66354809"/>
<dbReference type="InterPro" id="IPR036665">
    <property type="entry name" value="PTS_IIA_glucitol/sorbitol_sf"/>
</dbReference>
<evidence type="ECO:0000313" key="2">
    <source>
        <dbReference type="EMBL" id="CDS85452.1"/>
    </source>
</evidence>
<evidence type="ECO:0000313" key="5">
    <source>
        <dbReference type="EMBL" id="HBH1542648.1"/>
    </source>
</evidence>
<dbReference type="RefSeq" id="WP_003430855.1">
    <property type="nucleotide sequence ID" value="NZ_AP025558.1"/>
</dbReference>
<dbReference type="PANTHER" id="PTHR40398:SF1">
    <property type="entry name" value="PTS SYSTEM GLUCITOL_SORBITOL-SPECIFIC EIIA COMPONENT"/>
    <property type="match status" value="1"/>
</dbReference>
<dbReference type="Proteomes" id="UP000879542">
    <property type="component" value="Unassembled WGS sequence"/>
</dbReference>
<accession>A0A031WH98</accession>
<feature type="modified residue" description="Phosphohistidine; by HPr" evidence="1">
    <location>
        <position position="43"/>
    </location>
</feature>
<dbReference type="EMBL" id="LK932402">
    <property type="protein sequence ID" value="CDS87959.1"/>
    <property type="molecule type" value="Genomic_DNA"/>
</dbReference>
<evidence type="ECO:0000313" key="4">
    <source>
        <dbReference type="EMBL" id="CDT34887.1"/>
    </source>
</evidence>
<evidence type="ECO:0000313" key="11">
    <source>
        <dbReference type="Proteomes" id="UP000372533"/>
    </source>
</evidence>
<dbReference type="Gene3D" id="2.40.33.40">
    <property type="entry name" value="Phosphotransferase system, glucitol/sorbitol-specific IIA component"/>
    <property type="match status" value="1"/>
</dbReference>
<dbReference type="GO" id="GO:0005737">
    <property type="term" value="C:cytoplasm"/>
    <property type="evidence" value="ECO:0007669"/>
    <property type="project" value="InterPro"/>
</dbReference>
<evidence type="ECO:0000256" key="1">
    <source>
        <dbReference type="PROSITE-ProRule" id="PRU00420"/>
    </source>
</evidence>
<dbReference type="EC" id="2.7.1.-" evidence="4 8"/>
<evidence type="ECO:0000313" key="12">
    <source>
        <dbReference type="Proteomes" id="UP000411588"/>
    </source>
</evidence>
<dbReference type="AlphaFoldDB" id="A0A031WH98"/>
<dbReference type="EMBL" id="LK932505">
    <property type="protein sequence ID" value="CDS85452.1"/>
    <property type="molecule type" value="Genomic_DNA"/>
</dbReference>
<dbReference type="GO" id="GO:0009401">
    <property type="term" value="P:phosphoenolpyruvate-dependent sugar phosphotransferase system"/>
    <property type="evidence" value="ECO:0007669"/>
    <property type="project" value="InterPro"/>
</dbReference>
<dbReference type="EMBL" id="DAEQIJ010000003">
    <property type="protein sequence ID" value="HBH2619262.1"/>
    <property type="molecule type" value="Genomic_DNA"/>
</dbReference>
<reference evidence="8 12" key="3">
    <citation type="submission" date="2019-02" db="EMBL/GenBank/DDBJ databases">
        <authorList>
            <consortium name="Pathogen Informatics"/>
        </authorList>
    </citation>
    <scope>NUCLEOTIDE SEQUENCE [LARGE SCALE GENOMIC DNA]</scope>
    <source>
        <strain evidence="12">clo34</strain>
        <strain evidence="8">Clo34</strain>
        <strain evidence="11">tl291</strain>
        <strain evidence="9">Tl291</strain>
        <strain evidence="7 10">VRECD0157</strain>
    </source>
</reference>
<dbReference type="Proteomes" id="UP000189137">
    <property type="component" value="Unassembled WGS sequence"/>
</dbReference>
<dbReference type="EMBL" id="FUPS01000007">
    <property type="protein sequence ID" value="SJS54711.1"/>
    <property type="molecule type" value="Genomic_DNA"/>
</dbReference>
<dbReference type="SUPFAM" id="SSF141530">
    <property type="entry name" value="PTSIIA/GutA-like"/>
    <property type="match status" value="1"/>
</dbReference>
<dbReference type="Proteomes" id="UP000372533">
    <property type="component" value="Unassembled WGS sequence"/>
</dbReference>
<dbReference type="PANTHER" id="PTHR40398">
    <property type="entry name" value="PTS SYSTEM GLUCITOL/SORBITOL-SPECIFIC EIIA COMPONENT"/>
    <property type="match status" value="1"/>
</dbReference>
<evidence type="ECO:0000313" key="8">
    <source>
        <dbReference type="EMBL" id="VFD29286.1"/>
    </source>
</evidence>
<name>A0A031WH98_CLODI</name>
<dbReference type="EMBL" id="LK933116">
    <property type="protein sequence ID" value="CDT34887.1"/>
    <property type="molecule type" value="Genomic_DNA"/>
</dbReference>
<evidence type="ECO:0000313" key="3">
    <source>
        <dbReference type="EMBL" id="CDS87959.1"/>
    </source>
</evidence>
<reference evidence="4" key="1">
    <citation type="submission" date="2014-07" db="EMBL/GenBank/DDBJ databases">
        <authorList>
            <person name="Monot Marc"/>
        </authorList>
    </citation>
    <scope>NUCLEOTIDE SEQUENCE</scope>
    <source>
        <strain evidence="4">7032989</strain>
        <strain evidence="3">7032994</strain>
    </source>
</reference>
<evidence type="ECO:0000313" key="7">
    <source>
        <dbReference type="EMBL" id="SJS54711.1"/>
    </source>
</evidence>
<reference evidence="5" key="2">
    <citation type="journal article" date="2018" name="Genome Biol.">
        <title>SKESA: strategic k-mer extension for scrupulous assemblies.</title>
        <authorList>
            <person name="Souvorov A."/>
            <person name="Agarwala R."/>
            <person name="Lipman D.J."/>
        </authorList>
    </citation>
    <scope>NUCLEOTIDE SEQUENCE</scope>
    <source>
        <strain evidence="6">Clostridioides</strain>
        <strain evidence="5">HN1000</strain>
    </source>
</reference>
<dbReference type="Proteomes" id="UP000878956">
    <property type="component" value="Unassembled WGS sequence"/>
</dbReference>
<sequence>MKYEVKISGIGSLVKELMDESNCLIIYDETINDDDLKDISVIHSIATLKSDVEIGDTLTIGNRDYCIVSVGDIAQKTLREIGHCTIKFDGKCEVNLPGEIHVEIGNPDITIGDLITIS</sequence>